<comment type="caution">
    <text evidence="3">The sequence shown here is derived from an EMBL/GenBank/DDBJ whole genome shotgun (WGS) entry which is preliminary data.</text>
</comment>
<evidence type="ECO:0000313" key="4">
    <source>
        <dbReference type="Proteomes" id="UP000694255"/>
    </source>
</evidence>
<protein>
    <submittedName>
        <fullName evidence="3">Uncharacterized protein</fullName>
    </submittedName>
</protein>
<reference evidence="3 4" key="1">
    <citation type="journal article" date="2021" name="DNA Res.">
        <title>Genome analysis of Candida subhashii reveals its hybrid nature and dual mitochondrial genome conformations.</title>
        <authorList>
            <person name="Mixao V."/>
            <person name="Hegedusova E."/>
            <person name="Saus E."/>
            <person name="Pryszcz L.P."/>
            <person name="Cillingova A."/>
            <person name="Nosek J."/>
            <person name="Gabaldon T."/>
        </authorList>
    </citation>
    <scope>NUCLEOTIDE SEQUENCE [LARGE SCALE GENOMIC DNA]</scope>
    <source>
        <strain evidence="3 4">CBS 10753</strain>
    </source>
</reference>
<dbReference type="GO" id="GO:0004467">
    <property type="term" value="F:long-chain fatty acid-CoA ligase activity"/>
    <property type="evidence" value="ECO:0007669"/>
    <property type="project" value="TreeGrafter"/>
</dbReference>
<dbReference type="RefSeq" id="XP_049261976.1">
    <property type="nucleotide sequence ID" value="XM_049408731.1"/>
</dbReference>
<evidence type="ECO:0000313" key="3">
    <source>
        <dbReference type="EMBL" id="KAG7661743.1"/>
    </source>
</evidence>
<feature type="non-terminal residue" evidence="3">
    <location>
        <position position="206"/>
    </location>
</feature>
<gene>
    <name evidence="3" type="ORF">J8A68_004740</name>
</gene>
<dbReference type="GO" id="GO:0005524">
    <property type="term" value="F:ATP binding"/>
    <property type="evidence" value="ECO:0007669"/>
    <property type="project" value="UniProtKB-KW"/>
</dbReference>
<dbReference type="GO" id="GO:0016020">
    <property type="term" value="C:membrane"/>
    <property type="evidence" value="ECO:0007669"/>
    <property type="project" value="TreeGrafter"/>
</dbReference>
<evidence type="ECO:0000256" key="2">
    <source>
        <dbReference type="ARBA" id="ARBA00022840"/>
    </source>
</evidence>
<dbReference type="PANTHER" id="PTHR43272">
    <property type="entry name" value="LONG-CHAIN-FATTY-ACID--COA LIGASE"/>
    <property type="match status" value="1"/>
</dbReference>
<dbReference type="PANTHER" id="PTHR43272:SF33">
    <property type="entry name" value="AMP-BINDING DOMAIN-CONTAINING PROTEIN-RELATED"/>
    <property type="match status" value="1"/>
</dbReference>
<dbReference type="GO" id="GO:0005783">
    <property type="term" value="C:endoplasmic reticulum"/>
    <property type="evidence" value="ECO:0007669"/>
    <property type="project" value="TreeGrafter"/>
</dbReference>
<sequence length="206" mass="23628">MTDSLFSAEDFSKEVAVSYLPFKTKLVIDSIPVKSSTQTKTHSKIYRNRAFPKRIINNIHPELNTHHKLFENAAGLFKDRECLGWRPYDYHSKTSADHFESLTYGQVNEKKKRIGSGLIRSLLANPYKNNDLVAHKKILNHLRDWSHYGTPITQRQNTDCQIEKANSFILSIFATNRMEWILTDLACSSYSITNTALYDTLGPEAT</sequence>
<keyword evidence="4" id="KW-1185">Reference proteome</keyword>
<keyword evidence="1" id="KW-0547">Nucleotide-binding</keyword>
<name>A0A8J5UF47_9ASCO</name>
<dbReference type="GeneID" id="73471540"/>
<accession>A0A8J5UF47</accession>
<evidence type="ECO:0000256" key="1">
    <source>
        <dbReference type="ARBA" id="ARBA00022741"/>
    </source>
</evidence>
<proteinExistence type="predicted"/>
<dbReference type="OrthoDB" id="1700726at2759"/>
<keyword evidence="2" id="KW-0067">ATP-binding</keyword>
<organism evidence="3 4">
    <name type="scientific">[Candida] subhashii</name>
    <dbReference type="NCBI Taxonomy" id="561895"/>
    <lineage>
        <taxon>Eukaryota</taxon>
        <taxon>Fungi</taxon>
        <taxon>Dikarya</taxon>
        <taxon>Ascomycota</taxon>
        <taxon>Saccharomycotina</taxon>
        <taxon>Pichiomycetes</taxon>
        <taxon>Debaryomycetaceae</taxon>
        <taxon>Spathaspora</taxon>
    </lineage>
</organism>
<dbReference type="AlphaFoldDB" id="A0A8J5UF47"/>
<dbReference type="EMBL" id="JAGSYN010000206">
    <property type="protein sequence ID" value="KAG7661743.1"/>
    <property type="molecule type" value="Genomic_DNA"/>
</dbReference>
<dbReference type="Proteomes" id="UP000694255">
    <property type="component" value="Unassembled WGS sequence"/>
</dbReference>